<sequence>MNVRTYGRHCSGYQHPDLPLWARYERETSALLVASMIVGFAWLVTHDALYHPIGNVIAAFMLAAPPLIFASVITEGEDQ</sequence>
<dbReference type="EMBL" id="WHZV01000005">
    <property type="protein sequence ID" value="NEG55404.1"/>
    <property type="molecule type" value="Genomic_DNA"/>
</dbReference>
<dbReference type="RefSeq" id="WP_163197118.1">
    <property type="nucleotide sequence ID" value="NZ_WHZV01000005.1"/>
</dbReference>
<keyword evidence="1" id="KW-0472">Membrane</keyword>
<name>A0A6L9SSA6_9BIFI</name>
<keyword evidence="1" id="KW-0812">Transmembrane</keyword>
<reference evidence="2 3" key="1">
    <citation type="submission" date="2019-10" db="EMBL/GenBank/DDBJ databases">
        <title>Bifidobacterium from non-human primates.</title>
        <authorList>
            <person name="Modesto M."/>
        </authorList>
    </citation>
    <scope>NUCLEOTIDE SEQUENCE [LARGE SCALE GENOMIC DNA]</scope>
    <source>
        <strain evidence="2 3">SMA15</strain>
    </source>
</reference>
<evidence type="ECO:0000256" key="1">
    <source>
        <dbReference type="SAM" id="Phobius"/>
    </source>
</evidence>
<feature type="transmembrane region" description="Helical" evidence="1">
    <location>
        <begin position="28"/>
        <end position="44"/>
    </location>
</feature>
<evidence type="ECO:0000313" key="3">
    <source>
        <dbReference type="Proteomes" id="UP000483293"/>
    </source>
</evidence>
<feature type="transmembrane region" description="Helical" evidence="1">
    <location>
        <begin position="56"/>
        <end position="74"/>
    </location>
</feature>
<keyword evidence="3" id="KW-1185">Reference proteome</keyword>
<comment type="caution">
    <text evidence="2">The sequence shown here is derived from an EMBL/GenBank/DDBJ whole genome shotgun (WGS) entry which is preliminary data.</text>
</comment>
<organism evidence="2 3">
    <name type="scientific">Bifidobacterium platyrrhinorum</name>
    <dbReference type="NCBI Taxonomy" id="2661628"/>
    <lineage>
        <taxon>Bacteria</taxon>
        <taxon>Bacillati</taxon>
        <taxon>Actinomycetota</taxon>
        <taxon>Actinomycetes</taxon>
        <taxon>Bifidobacteriales</taxon>
        <taxon>Bifidobacteriaceae</taxon>
        <taxon>Bifidobacterium</taxon>
    </lineage>
</organism>
<dbReference type="AlphaFoldDB" id="A0A6L9SSA6"/>
<protein>
    <submittedName>
        <fullName evidence="2">Uncharacterized protein</fullName>
    </submittedName>
</protein>
<dbReference type="Proteomes" id="UP000483293">
    <property type="component" value="Unassembled WGS sequence"/>
</dbReference>
<accession>A0A6L9SSA6</accession>
<evidence type="ECO:0000313" key="2">
    <source>
        <dbReference type="EMBL" id="NEG55404.1"/>
    </source>
</evidence>
<keyword evidence="1" id="KW-1133">Transmembrane helix</keyword>
<gene>
    <name evidence="2" type="ORF">GFD21_06420</name>
</gene>
<proteinExistence type="predicted"/>